<protein>
    <submittedName>
        <fullName evidence="2">Uncharacterized protein</fullName>
    </submittedName>
</protein>
<dbReference type="OrthoDB" id="5413531at2759"/>
<name>A0A2S4L119_9HYPO</name>
<dbReference type="Proteomes" id="UP000237481">
    <property type="component" value="Unassembled WGS sequence"/>
</dbReference>
<dbReference type="EMBL" id="PKSG01000362">
    <property type="protein sequence ID" value="POR36087.1"/>
    <property type="molecule type" value="Genomic_DNA"/>
</dbReference>
<keyword evidence="3" id="KW-1185">Reference proteome</keyword>
<evidence type="ECO:0000313" key="2">
    <source>
        <dbReference type="EMBL" id="POR36087.1"/>
    </source>
</evidence>
<gene>
    <name evidence="2" type="ORF">TPAR_03706</name>
</gene>
<proteinExistence type="predicted"/>
<feature type="region of interest" description="Disordered" evidence="1">
    <location>
        <begin position="1"/>
        <end position="27"/>
    </location>
</feature>
<accession>A0A2S4L119</accession>
<dbReference type="AlphaFoldDB" id="A0A2S4L119"/>
<comment type="caution">
    <text evidence="2">The sequence shown here is derived from an EMBL/GenBank/DDBJ whole genome shotgun (WGS) entry which is preliminary data.</text>
</comment>
<feature type="compositionally biased region" description="Polar residues" evidence="1">
    <location>
        <begin position="15"/>
        <end position="26"/>
    </location>
</feature>
<reference evidence="2 3" key="1">
    <citation type="submission" date="2018-01" db="EMBL/GenBank/DDBJ databases">
        <title>Harnessing the power of phylogenomics to disentangle the directionality and signatures of interkingdom host jumping in the parasitic fungal genus Tolypocladium.</title>
        <authorList>
            <person name="Quandt C.A."/>
            <person name="Patterson W."/>
            <person name="Spatafora J.W."/>
        </authorList>
    </citation>
    <scope>NUCLEOTIDE SEQUENCE [LARGE SCALE GENOMIC DNA]</scope>
    <source>
        <strain evidence="2 3">NRBC 100945</strain>
    </source>
</reference>
<evidence type="ECO:0000256" key="1">
    <source>
        <dbReference type="SAM" id="MobiDB-lite"/>
    </source>
</evidence>
<organism evidence="2 3">
    <name type="scientific">Tolypocladium paradoxum</name>
    <dbReference type="NCBI Taxonomy" id="94208"/>
    <lineage>
        <taxon>Eukaryota</taxon>
        <taxon>Fungi</taxon>
        <taxon>Dikarya</taxon>
        <taxon>Ascomycota</taxon>
        <taxon>Pezizomycotina</taxon>
        <taxon>Sordariomycetes</taxon>
        <taxon>Hypocreomycetidae</taxon>
        <taxon>Hypocreales</taxon>
        <taxon>Ophiocordycipitaceae</taxon>
        <taxon>Tolypocladium</taxon>
    </lineage>
</organism>
<evidence type="ECO:0000313" key="3">
    <source>
        <dbReference type="Proteomes" id="UP000237481"/>
    </source>
</evidence>
<sequence length="268" mass="29829">MDLRPPAACEAIPSQKAQSYPSSDTGPTLEALKQHAQSLLFLIRKTTDMETVGSVTGDREDGRLLFNSKEAFDLLANLNRPYRNGDKSHRIPLWGILNDIEQEHEAGHQCPLKPANALGPIAAGNRPVRPYRDHQSLVMHANECLEILDHEYASAGGLLSILPSESEEDAEHLEMARGTLIGQWLLSHSHLFARTGEMELNHALVLDLVEREAVLPAQMLSRSSPDGKSKVADPQDRFVLADAGHDLFEMIHRIMDKEEVAIEKKERL</sequence>